<gene>
    <name evidence="5" type="ordered locus">Acid345_4524</name>
</gene>
<name>Q1IHX6_KORVE</name>
<feature type="domain" description="PDZ" evidence="4">
    <location>
        <begin position="175"/>
        <end position="229"/>
    </location>
</feature>
<keyword evidence="6" id="KW-1185">Reference proteome</keyword>
<comment type="similarity">
    <text evidence="1">Belongs to the peptidase S1C family.</text>
</comment>
<dbReference type="InterPro" id="IPR041489">
    <property type="entry name" value="PDZ_6"/>
</dbReference>
<organism evidence="5 6">
    <name type="scientific">Koribacter versatilis (strain Ellin345)</name>
    <dbReference type="NCBI Taxonomy" id="204669"/>
    <lineage>
        <taxon>Bacteria</taxon>
        <taxon>Pseudomonadati</taxon>
        <taxon>Acidobacteriota</taxon>
        <taxon>Terriglobia</taxon>
        <taxon>Terriglobales</taxon>
        <taxon>Candidatus Korobacteraceae</taxon>
        <taxon>Candidatus Korobacter</taxon>
    </lineage>
</organism>
<evidence type="ECO:0000256" key="1">
    <source>
        <dbReference type="ARBA" id="ARBA00010541"/>
    </source>
</evidence>
<dbReference type="PROSITE" id="PS50106">
    <property type="entry name" value="PDZ"/>
    <property type="match status" value="2"/>
</dbReference>
<dbReference type="EnsemblBacteria" id="ABF43524">
    <property type="protein sequence ID" value="ABF43524"/>
    <property type="gene ID" value="Acid345_4524"/>
</dbReference>
<dbReference type="PANTHER" id="PTHR22939">
    <property type="entry name" value="SERINE PROTEASE FAMILY S1C HTRA-RELATED"/>
    <property type="match status" value="1"/>
</dbReference>
<feature type="region of interest" description="Disordered" evidence="2">
    <location>
        <begin position="126"/>
        <end position="151"/>
    </location>
</feature>
<protein>
    <submittedName>
        <fullName evidence="5">Pdz/Dhr/GlgF</fullName>
    </submittedName>
</protein>
<dbReference type="KEGG" id="aba:Acid345_4524"/>
<dbReference type="InterPro" id="IPR036034">
    <property type="entry name" value="PDZ_sf"/>
</dbReference>
<dbReference type="InterPro" id="IPR001478">
    <property type="entry name" value="PDZ"/>
</dbReference>
<accession>Q1IHX6</accession>
<sequence>MQYLKSVQSVMLSVLLAGAVTVTGALPAMASSGDEVQSGDSYLGIGPRDISPARVQALKLKDDSGVEVTELDNDAPAAKAGMKLGDVILNYNGQKVESAEQLRRLIHETPVGRSVQIVISRNGQQQTLSVTPGSKRQMNAAIPKSPRSRSGNGFFDNPPDMSMNLLQAASKGGLLVENITPQLGEFLGVKNGNGVMVRSVEKGSPAEFAGLRAGDVIVRIEKDSIADMSDWHRLTHKRSGKTMLGVVRDKHEQNFFMEFPSKRDSSWMMDLPDINPDEIKFEVSELRPEMLKAFADAQGAFDSEGGHWQLDQDEIQKAIQNGQQSMDKAMKQFQDLHKQWNCTEDSKE</sequence>
<feature type="compositionally biased region" description="Polar residues" evidence="2">
    <location>
        <begin position="126"/>
        <end position="137"/>
    </location>
</feature>
<dbReference type="SMART" id="SM00228">
    <property type="entry name" value="PDZ"/>
    <property type="match status" value="2"/>
</dbReference>
<dbReference type="eggNOG" id="COG0265">
    <property type="taxonomic scope" value="Bacteria"/>
</dbReference>
<proteinExistence type="inferred from homology"/>
<dbReference type="RefSeq" id="WP_011525321.1">
    <property type="nucleotide sequence ID" value="NC_008009.1"/>
</dbReference>
<dbReference type="HOGENOM" id="CLU_796407_0_0_0"/>
<feature type="domain" description="PDZ" evidence="4">
    <location>
        <begin position="38"/>
        <end position="123"/>
    </location>
</feature>
<dbReference type="AlphaFoldDB" id="Q1IHX6"/>
<dbReference type="Gene3D" id="2.30.42.10">
    <property type="match status" value="2"/>
</dbReference>
<evidence type="ECO:0000313" key="5">
    <source>
        <dbReference type="EMBL" id="ABF43524.1"/>
    </source>
</evidence>
<dbReference type="GO" id="GO:0008236">
    <property type="term" value="F:serine-type peptidase activity"/>
    <property type="evidence" value="ECO:0007669"/>
    <property type="project" value="UniProtKB-KW"/>
</dbReference>
<evidence type="ECO:0000313" key="6">
    <source>
        <dbReference type="Proteomes" id="UP000002432"/>
    </source>
</evidence>
<dbReference type="Proteomes" id="UP000002432">
    <property type="component" value="Chromosome"/>
</dbReference>
<dbReference type="PANTHER" id="PTHR22939:SF129">
    <property type="entry name" value="SERINE PROTEASE HTRA2, MITOCHONDRIAL"/>
    <property type="match status" value="1"/>
</dbReference>
<dbReference type="Pfam" id="PF13180">
    <property type="entry name" value="PDZ_2"/>
    <property type="match status" value="1"/>
</dbReference>
<dbReference type="SUPFAM" id="SSF50156">
    <property type="entry name" value="PDZ domain-like"/>
    <property type="match status" value="2"/>
</dbReference>
<feature type="chain" id="PRO_5004190760" evidence="3">
    <location>
        <begin position="31"/>
        <end position="348"/>
    </location>
</feature>
<reference evidence="5 6" key="1">
    <citation type="journal article" date="2009" name="Appl. Environ. Microbiol.">
        <title>Three genomes from the phylum Acidobacteria provide insight into the lifestyles of these microorganisms in soils.</title>
        <authorList>
            <person name="Ward N.L."/>
            <person name="Challacombe J.F."/>
            <person name="Janssen P.H."/>
            <person name="Henrissat B."/>
            <person name="Coutinho P.M."/>
            <person name="Wu M."/>
            <person name="Xie G."/>
            <person name="Haft D.H."/>
            <person name="Sait M."/>
            <person name="Badger J."/>
            <person name="Barabote R.D."/>
            <person name="Bradley B."/>
            <person name="Brettin T.S."/>
            <person name="Brinkac L.M."/>
            <person name="Bruce D."/>
            <person name="Creasy T."/>
            <person name="Daugherty S.C."/>
            <person name="Davidsen T.M."/>
            <person name="DeBoy R.T."/>
            <person name="Detter J.C."/>
            <person name="Dodson R.J."/>
            <person name="Durkin A.S."/>
            <person name="Ganapathy A."/>
            <person name="Gwinn-Giglio M."/>
            <person name="Han C.S."/>
            <person name="Khouri H."/>
            <person name="Kiss H."/>
            <person name="Kothari S.P."/>
            <person name="Madupu R."/>
            <person name="Nelson K.E."/>
            <person name="Nelson W.C."/>
            <person name="Paulsen I."/>
            <person name="Penn K."/>
            <person name="Ren Q."/>
            <person name="Rosovitz M.J."/>
            <person name="Selengut J.D."/>
            <person name="Shrivastava S."/>
            <person name="Sullivan S.A."/>
            <person name="Tapia R."/>
            <person name="Thompson L.S."/>
            <person name="Watkins K.L."/>
            <person name="Yang Q."/>
            <person name="Yu C."/>
            <person name="Zafar N."/>
            <person name="Zhou L."/>
            <person name="Kuske C.R."/>
        </authorList>
    </citation>
    <scope>NUCLEOTIDE SEQUENCE [LARGE SCALE GENOMIC DNA]</scope>
    <source>
        <strain evidence="5 6">Ellin345</strain>
    </source>
</reference>
<evidence type="ECO:0000259" key="4">
    <source>
        <dbReference type="PROSITE" id="PS50106"/>
    </source>
</evidence>
<evidence type="ECO:0000256" key="3">
    <source>
        <dbReference type="SAM" id="SignalP"/>
    </source>
</evidence>
<dbReference type="STRING" id="204669.Acid345_4524"/>
<evidence type="ECO:0000256" key="2">
    <source>
        <dbReference type="SAM" id="MobiDB-lite"/>
    </source>
</evidence>
<dbReference type="EMBL" id="CP000360">
    <property type="protein sequence ID" value="ABF43524.1"/>
    <property type="molecule type" value="Genomic_DNA"/>
</dbReference>
<feature type="signal peptide" evidence="3">
    <location>
        <begin position="1"/>
        <end position="30"/>
    </location>
</feature>
<dbReference type="Pfam" id="PF17820">
    <property type="entry name" value="PDZ_6"/>
    <property type="match status" value="1"/>
</dbReference>
<keyword evidence="3" id="KW-0732">Signal</keyword>